<feature type="signal peptide" evidence="1">
    <location>
        <begin position="1"/>
        <end position="20"/>
    </location>
</feature>
<dbReference type="EMBL" id="PUHW01000017">
    <property type="protein sequence ID" value="KAG0690804.1"/>
    <property type="molecule type" value="Genomic_DNA"/>
</dbReference>
<evidence type="ECO:0000256" key="1">
    <source>
        <dbReference type="SAM" id="SignalP"/>
    </source>
</evidence>
<keyword evidence="3" id="KW-1185">Reference proteome</keyword>
<organism evidence="2 3">
    <name type="scientific">Pichia californica</name>
    <dbReference type="NCBI Taxonomy" id="460514"/>
    <lineage>
        <taxon>Eukaryota</taxon>
        <taxon>Fungi</taxon>
        <taxon>Dikarya</taxon>
        <taxon>Ascomycota</taxon>
        <taxon>Saccharomycotina</taxon>
        <taxon>Pichiomycetes</taxon>
        <taxon>Pichiales</taxon>
        <taxon>Pichiaceae</taxon>
        <taxon>Pichia</taxon>
    </lineage>
</organism>
<sequence length="158" mass="18258">MKFIFATLFTLLMANSLVFAIHDSEDLINQLNFSILSKSKQILINIPTSFSPWRSLDVIQYNNKLNLQWESKSLFQNCKDLNNNCINSSNFIDIGDKSDAAATYELKNPIDYQFTYINYLSPILTESLDNDYNVSFLVIVEYDDFTQNKYAVIDTLFS</sequence>
<proteinExistence type="predicted"/>
<protein>
    <submittedName>
        <fullName evidence="2">Uncharacterized protein</fullName>
    </submittedName>
</protein>
<evidence type="ECO:0000313" key="2">
    <source>
        <dbReference type="EMBL" id="KAG0690804.1"/>
    </source>
</evidence>
<evidence type="ECO:0000313" key="3">
    <source>
        <dbReference type="Proteomes" id="UP000697127"/>
    </source>
</evidence>
<accession>A0A9P6WPB6</accession>
<dbReference type="AlphaFoldDB" id="A0A9P6WPB6"/>
<reference evidence="2" key="1">
    <citation type="submission" date="2020-11" db="EMBL/GenBank/DDBJ databases">
        <title>Kefir isolates.</title>
        <authorList>
            <person name="Marcisauskas S."/>
            <person name="Kim Y."/>
            <person name="Blasche S."/>
        </authorList>
    </citation>
    <scope>NUCLEOTIDE SEQUENCE</scope>
    <source>
        <strain evidence="2">Olga-1</strain>
    </source>
</reference>
<dbReference type="Proteomes" id="UP000697127">
    <property type="component" value="Unassembled WGS sequence"/>
</dbReference>
<name>A0A9P6WPB6_9ASCO</name>
<gene>
    <name evidence="2" type="ORF">C6P40_001238</name>
</gene>
<feature type="chain" id="PRO_5040143012" evidence="1">
    <location>
        <begin position="21"/>
        <end position="158"/>
    </location>
</feature>
<keyword evidence="1" id="KW-0732">Signal</keyword>
<comment type="caution">
    <text evidence="2">The sequence shown here is derived from an EMBL/GenBank/DDBJ whole genome shotgun (WGS) entry which is preliminary data.</text>
</comment>